<comment type="caution">
    <text evidence="1">The sequence shown here is derived from an EMBL/GenBank/DDBJ whole genome shotgun (WGS) entry which is preliminary data.</text>
</comment>
<dbReference type="InterPro" id="IPR001227">
    <property type="entry name" value="Ac_transferase_dom_sf"/>
</dbReference>
<organism evidence="1 2">
    <name type="scientific">Streptomyces hazeniae</name>
    <dbReference type="NCBI Taxonomy" id="3075538"/>
    <lineage>
        <taxon>Bacteria</taxon>
        <taxon>Bacillati</taxon>
        <taxon>Actinomycetota</taxon>
        <taxon>Actinomycetes</taxon>
        <taxon>Kitasatosporales</taxon>
        <taxon>Streptomycetaceae</taxon>
        <taxon>Streptomyces</taxon>
    </lineage>
</organism>
<gene>
    <name evidence="1" type="ORF">RM572_02800</name>
</gene>
<name>A0ABU2NNT2_9ACTN</name>
<evidence type="ECO:0000313" key="1">
    <source>
        <dbReference type="EMBL" id="MDT0377702.1"/>
    </source>
</evidence>
<protein>
    <submittedName>
        <fullName evidence="1">ACP S-malonyltransferase</fullName>
    </submittedName>
</protein>
<accession>A0ABU2NNT2</accession>
<sequence length="321" mass="34722">MALASIFGTNLFQYQPDGVIEFYDAHEEVRESFRQASEWTGIDVEPLLKQNGEYADDGERIQVVSVGLAAAQLGIQDVLMKKGLRPEMTGGLSLGGLVGSCVAGAIERRDLMELLTRGEHRPQDEETGGGRPEGIAAAYLALDHDPDHYYGEQREGVWKAADFGCDAGGKIRIVLLAGYRDALEKLAAGEPEGVVNVTEGADLAVHSPLRAAAREASRARIERVPFKDPALTLCSCLEQRTLTRADEVCAMFVDNVSAPISVVDLTQGMKDHRAQLGLVIGPSPVMNALQYPFPVVFVDRPQAVSQAVAAVFEHGVRLRRG</sequence>
<dbReference type="EMBL" id="JAVREQ010000001">
    <property type="protein sequence ID" value="MDT0377702.1"/>
    <property type="molecule type" value="Genomic_DNA"/>
</dbReference>
<reference evidence="2" key="1">
    <citation type="submission" date="2023-07" db="EMBL/GenBank/DDBJ databases">
        <title>30 novel species of actinomycetes from the DSMZ collection.</title>
        <authorList>
            <person name="Nouioui I."/>
        </authorList>
    </citation>
    <scope>NUCLEOTIDE SEQUENCE [LARGE SCALE GENOMIC DNA]</scope>
    <source>
        <strain evidence="2">DSM 42041</strain>
    </source>
</reference>
<dbReference type="InterPro" id="IPR016035">
    <property type="entry name" value="Acyl_Trfase/lysoPLipase"/>
</dbReference>
<dbReference type="RefSeq" id="WP_311671632.1">
    <property type="nucleotide sequence ID" value="NZ_JAVREQ010000001.1"/>
</dbReference>
<dbReference type="Proteomes" id="UP001183414">
    <property type="component" value="Unassembled WGS sequence"/>
</dbReference>
<dbReference type="Gene3D" id="3.40.366.10">
    <property type="entry name" value="Malonyl-Coenzyme A Acyl Carrier Protein, domain 2"/>
    <property type="match status" value="1"/>
</dbReference>
<dbReference type="SUPFAM" id="SSF52151">
    <property type="entry name" value="FabD/lysophospholipase-like"/>
    <property type="match status" value="1"/>
</dbReference>
<proteinExistence type="predicted"/>
<evidence type="ECO:0000313" key="2">
    <source>
        <dbReference type="Proteomes" id="UP001183414"/>
    </source>
</evidence>
<dbReference type="Gene3D" id="3.30.70.250">
    <property type="entry name" value="Malonyl-CoA ACP transacylase, ACP-binding"/>
    <property type="match status" value="1"/>
</dbReference>
<keyword evidence="2" id="KW-1185">Reference proteome</keyword>